<dbReference type="InterPro" id="IPR038553">
    <property type="entry name" value="T4-gp15_tss_sf"/>
</dbReference>
<evidence type="ECO:0000313" key="1">
    <source>
        <dbReference type="EMBL" id="SVB51755.1"/>
    </source>
</evidence>
<gene>
    <name evidence="1" type="ORF">METZ01_LOCUS204609</name>
</gene>
<accession>A0A382EMU2</accession>
<feature type="non-terminal residue" evidence="1">
    <location>
        <position position="444"/>
    </location>
</feature>
<dbReference type="EMBL" id="UINC01045237">
    <property type="protein sequence ID" value="SVB51755.1"/>
    <property type="molecule type" value="Genomic_DNA"/>
</dbReference>
<reference evidence="1" key="1">
    <citation type="submission" date="2018-05" db="EMBL/GenBank/DDBJ databases">
        <authorList>
            <person name="Lanie J.A."/>
            <person name="Ng W.-L."/>
            <person name="Kazmierczak K.M."/>
            <person name="Andrzejewski T.M."/>
            <person name="Davidsen T.M."/>
            <person name="Wayne K.J."/>
            <person name="Tettelin H."/>
            <person name="Glass J.I."/>
            <person name="Rusch D."/>
            <person name="Podicherti R."/>
            <person name="Tsui H.-C.T."/>
            <person name="Winkler M.E."/>
        </authorList>
    </citation>
    <scope>NUCLEOTIDE SEQUENCE</scope>
</reference>
<dbReference type="AlphaFoldDB" id="A0A382EMU2"/>
<dbReference type="Gene3D" id="3.30.2000.40">
    <property type="entry name" value="Myoviridae tail sheath stabiliser"/>
    <property type="match status" value="1"/>
</dbReference>
<organism evidence="1">
    <name type="scientific">marine metagenome</name>
    <dbReference type="NCBI Taxonomy" id="408172"/>
    <lineage>
        <taxon>unclassified sequences</taxon>
        <taxon>metagenomes</taxon>
        <taxon>ecological metagenomes</taxon>
    </lineage>
</organism>
<dbReference type="InterPro" id="IPR031997">
    <property type="entry name" value="T4-gp15_tss"/>
</dbReference>
<proteinExistence type="predicted"/>
<sequence>MFSNFSYKDGKGNLTQIPVMYGDITRQVGHIIRDNSENKIPSAPRISVYIQALAMDRTRTADATYVGKIHLRERAFDSENNEYLNTQGQNYTVERLMPTPFNLGVNVDIWSTNTEQKLQIVEQILTLFNPSLEIQTTDNYVDWTSLSVVHLENITFSTRSIPIGTESEIDVAQLTFETPIWLSPPAKVKKLGVITSVVMSIFDETKGTIDLGSATPELVRYDDSPAQDVKGDPNDGTSERTDAVSLAITTYKDYDAIVTNNIVVLGDKGIAGEINWRTVLDALPGQYIAGLSKIYLSRLDLGSVIGTIALNELDETQLIVNWDTDTIPTNSIFEGPAVTKGTIDYIIDPTRTNPTDIKASGTRILLLGDIGAETNVDGADAWKDINGNDLLASVNDIIEWDNNAWTIVFNASDNDGSDSTVDIKYTTNLNTGIQYKWDGTAWTL</sequence>
<protein>
    <submittedName>
        <fullName evidence="1">Uncharacterized protein</fullName>
    </submittedName>
</protein>
<dbReference type="Pfam" id="PF16724">
    <property type="entry name" value="T4-gp15_tss"/>
    <property type="match status" value="1"/>
</dbReference>
<name>A0A382EMU2_9ZZZZ</name>